<dbReference type="EC" id="3.5.1.89" evidence="2"/>
<proteinExistence type="inferred from homology"/>
<gene>
    <name evidence="3" type="ORF">niasHT_024179</name>
</gene>
<reference evidence="3 4" key="1">
    <citation type="submission" date="2024-10" db="EMBL/GenBank/DDBJ databases">
        <authorList>
            <person name="Kim D."/>
        </authorList>
    </citation>
    <scope>NUCLEOTIDE SEQUENCE [LARGE SCALE GENOMIC DNA]</scope>
    <source>
        <strain evidence="3">BH-2024</strain>
    </source>
</reference>
<dbReference type="InterPro" id="IPR003737">
    <property type="entry name" value="GlcNAc_PI_deacetylase-related"/>
</dbReference>
<dbReference type="EMBL" id="JBICBT010000941">
    <property type="protein sequence ID" value="KAL3091597.1"/>
    <property type="molecule type" value="Genomic_DNA"/>
</dbReference>
<sequence length="259" mass="29736">MRHSFLTKRASSETHRTNNVSLLSVALHFYFDNKTIFPAKFGERWLLLIAHPDDETMFFGPTLLFLSSIGVQLHLLCITSGNSEGLGLIRRNELYSSASVYGIQPKHISFVDPDERRFPDGFHDWNITSLSALIYSYIRRLKPDGLITFDEWGISGHPNHKDSFKAILNLNTEGKLKELGIKTALALKSVAVLRKYIGAVDLFLNAFGMSDGNKFVTYSANPLRIYWAMLKHRSQLLWFRYLYMAMSRYIYVNNFVVII</sequence>
<evidence type="ECO:0000256" key="2">
    <source>
        <dbReference type="ARBA" id="ARBA00012176"/>
    </source>
</evidence>
<dbReference type="GO" id="GO:0000225">
    <property type="term" value="F:N-acetylglucosaminylphosphatidylinositol deacetylase activity"/>
    <property type="evidence" value="ECO:0007669"/>
    <property type="project" value="UniProtKB-EC"/>
</dbReference>
<dbReference type="Proteomes" id="UP001620626">
    <property type="component" value="Unassembled WGS sequence"/>
</dbReference>
<dbReference type="Gene3D" id="3.40.50.10320">
    <property type="entry name" value="LmbE-like"/>
    <property type="match status" value="1"/>
</dbReference>
<dbReference type="AlphaFoldDB" id="A0ABD2JM18"/>
<comment type="similarity">
    <text evidence="1">Belongs to the PIGL family.</text>
</comment>
<keyword evidence="4" id="KW-1185">Reference proteome</keyword>
<dbReference type="PANTHER" id="PTHR12993">
    <property type="entry name" value="N-ACETYLGLUCOSAMINYL-PHOSPHATIDYLINOSITOL DE-N-ACETYLASE-RELATED"/>
    <property type="match status" value="1"/>
</dbReference>
<accession>A0ABD2JM18</accession>
<organism evidence="3 4">
    <name type="scientific">Heterodera trifolii</name>
    <dbReference type="NCBI Taxonomy" id="157864"/>
    <lineage>
        <taxon>Eukaryota</taxon>
        <taxon>Metazoa</taxon>
        <taxon>Ecdysozoa</taxon>
        <taxon>Nematoda</taxon>
        <taxon>Chromadorea</taxon>
        <taxon>Rhabditida</taxon>
        <taxon>Tylenchina</taxon>
        <taxon>Tylenchomorpha</taxon>
        <taxon>Tylenchoidea</taxon>
        <taxon>Heteroderidae</taxon>
        <taxon>Heteroderinae</taxon>
        <taxon>Heterodera</taxon>
    </lineage>
</organism>
<dbReference type="PANTHER" id="PTHR12993:SF11">
    <property type="entry name" value="N-ACETYLGLUCOSAMINYL-PHOSPHATIDYLINOSITOL DE-N-ACETYLASE"/>
    <property type="match status" value="1"/>
</dbReference>
<evidence type="ECO:0000313" key="3">
    <source>
        <dbReference type="EMBL" id="KAL3091597.1"/>
    </source>
</evidence>
<name>A0ABD2JM18_9BILA</name>
<protein>
    <recommendedName>
        <fullName evidence="2">N-acetylglucosaminylphosphatidylinositol deacetylase</fullName>
        <ecNumber evidence="2">3.5.1.89</ecNumber>
    </recommendedName>
</protein>
<comment type="caution">
    <text evidence="3">The sequence shown here is derived from an EMBL/GenBank/DDBJ whole genome shotgun (WGS) entry which is preliminary data.</text>
</comment>
<dbReference type="Pfam" id="PF02585">
    <property type="entry name" value="PIG-L"/>
    <property type="match status" value="1"/>
</dbReference>
<dbReference type="InterPro" id="IPR024078">
    <property type="entry name" value="LmbE-like_dom_sf"/>
</dbReference>
<evidence type="ECO:0000256" key="1">
    <source>
        <dbReference type="ARBA" id="ARBA00006066"/>
    </source>
</evidence>
<evidence type="ECO:0000313" key="4">
    <source>
        <dbReference type="Proteomes" id="UP001620626"/>
    </source>
</evidence>
<dbReference type="SUPFAM" id="SSF102588">
    <property type="entry name" value="LmbE-like"/>
    <property type="match status" value="1"/>
</dbReference>